<proteinExistence type="inferred from homology"/>
<dbReference type="GO" id="GO:0009431">
    <property type="term" value="C:bacterial-type flagellum basal body, MS ring"/>
    <property type="evidence" value="ECO:0007669"/>
    <property type="project" value="InterPro"/>
</dbReference>
<dbReference type="EMBL" id="AP024718">
    <property type="protein sequence ID" value="BCX88163.1"/>
    <property type="molecule type" value="Genomic_DNA"/>
</dbReference>
<dbReference type="PRINTS" id="PR01009">
    <property type="entry name" value="FLGMRINGFLIF"/>
</dbReference>
<keyword evidence="18" id="KW-1185">Reference proteome</keyword>
<keyword evidence="10 12" id="KW-0975">Bacterial flagellum</keyword>
<dbReference type="PANTHER" id="PTHR30046">
    <property type="entry name" value="FLAGELLAR M-RING PROTEIN"/>
    <property type="match status" value="1"/>
</dbReference>
<dbReference type="Proteomes" id="UP001321450">
    <property type="component" value="Chromosome"/>
</dbReference>
<evidence type="ECO:0000259" key="15">
    <source>
        <dbReference type="Pfam" id="PF01514"/>
    </source>
</evidence>
<dbReference type="RefSeq" id="WP_286293235.1">
    <property type="nucleotide sequence ID" value="NZ_AP024718.1"/>
</dbReference>
<evidence type="ECO:0000313" key="17">
    <source>
        <dbReference type="EMBL" id="BCX88163.1"/>
    </source>
</evidence>
<dbReference type="InterPro" id="IPR043427">
    <property type="entry name" value="YscJ/FliF"/>
</dbReference>
<evidence type="ECO:0000256" key="12">
    <source>
        <dbReference type="PIRNR" id="PIRNR004862"/>
    </source>
</evidence>
<evidence type="ECO:0000313" key="18">
    <source>
        <dbReference type="Proteomes" id="UP001321450"/>
    </source>
</evidence>
<keyword evidence="8 14" id="KW-1133">Transmembrane helix</keyword>
<keyword evidence="17" id="KW-0966">Cell projection</keyword>
<evidence type="ECO:0000256" key="7">
    <source>
        <dbReference type="ARBA" id="ARBA00022692"/>
    </source>
</evidence>
<feature type="transmembrane region" description="Helical" evidence="14">
    <location>
        <begin position="57"/>
        <end position="77"/>
    </location>
</feature>
<evidence type="ECO:0000256" key="2">
    <source>
        <dbReference type="ARBA" id="ARBA00004117"/>
    </source>
</evidence>
<comment type="function">
    <text evidence="1 12">The M ring may be actively involved in energy transduction.</text>
</comment>
<comment type="similarity">
    <text evidence="4 12">Belongs to the FliF family.</text>
</comment>
<feature type="compositionally biased region" description="Acidic residues" evidence="13">
    <location>
        <begin position="508"/>
        <end position="539"/>
    </location>
</feature>
<dbReference type="PIRSF" id="PIRSF004862">
    <property type="entry name" value="FliF"/>
    <property type="match status" value="1"/>
</dbReference>
<dbReference type="InterPro" id="IPR013556">
    <property type="entry name" value="Flag_M-ring_C"/>
</dbReference>
<dbReference type="GO" id="GO:0003774">
    <property type="term" value="F:cytoskeletal motor activity"/>
    <property type="evidence" value="ECO:0007669"/>
    <property type="project" value="InterPro"/>
</dbReference>
<keyword evidence="7 14" id="KW-0812">Transmembrane</keyword>
<evidence type="ECO:0000256" key="10">
    <source>
        <dbReference type="ARBA" id="ARBA00023143"/>
    </source>
</evidence>
<dbReference type="GO" id="GO:0005886">
    <property type="term" value="C:plasma membrane"/>
    <property type="evidence" value="ECO:0007669"/>
    <property type="project" value="UniProtKB-SubCell"/>
</dbReference>
<feature type="transmembrane region" description="Helical" evidence="14">
    <location>
        <begin position="474"/>
        <end position="496"/>
    </location>
</feature>
<dbReference type="NCBIfam" id="TIGR00206">
    <property type="entry name" value="fliF"/>
    <property type="match status" value="1"/>
</dbReference>
<evidence type="ECO:0000256" key="14">
    <source>
        <dbReference type="SAM" id="Phobius"/>
    </source>
</evidence>
<keyword evidence="9 14" id="KW-0472">Membrane</keyword>
<keyword evidence="17" id="KW-0282">Flagellum</keyword>
<dbReference type="InterPro" id="IPR045851">
    <property type="entry name" value="AMP-bd_C_sf"/>
</dbReference>
<evidence type="ECO:0000256" key="11">
    <source>
        <dbReference type="ARBA" id="ARBA00025936"/>
    </source>
</evidence>
<dbReference type="InterPro" id="IPR000067">
    <property type="entry name" value="FlgMring_FliF"/>
</dbReference>
<organism evidence="17 18">
    <name type="scientific">Methylomarinovum tepidoasis</name>
    <dbReference type="NCBI Taxonomy" id="2840183"/>
    <lineage>
        <taxon>Bacteria</taxon>
        <taxon>Pseudomonadati</taxon>
        <taxon>Pseudomonadota</taxon>
        <taxon>Gammaproteobacteria</taxon>
        <taxon>Methylococcales</taxon>
        <taxon>Methylothermaceae</taxon>
        <taxon>Methylomarinovum</taxon>
    </lineage>
</organism>
<feature type="region of interest" description="Disordered" evidence="13">
    <location>
        <begin position="1"/>
        <end position="22"/>
    </location>
</feature>
<accession>A0AAU9CD84</accession>
<reference evidence="18" key="1">
    <citation type="journal article" date="2024" name="Int. J. Syst. Evol. Microbiol.">
        <title>Methylomarinovum tepidoasis sp. nov., a moderately thermophilic methanotroph of the family Methylothermaceae isolated from a deep-sea hydrothermal field.</title>
        <authorList>
            <person name="Hirayama H."/>
            <person name="Takaki Y."/>
            <person name="Abe M."/>
            <person name="Miyazaki M."/>
            <person name="Uematsu K."/>
            <person name="Matsui Y."/>
            <person name="Takai K."/>
        </authorList>
    </citation>
    <scope>NUCLEOTIDE SEQUENCE [LARGE SCALE GENOMIC DNA]</scope>
    <source>
        <strain evidence="18">IN45</strain>
    </source>
</reference>
<evidence type="ECO:0000256" key="13">
    <source>
        <dbReference type="SAM" id="MobiDB-lite"/>
    </source>
</evidence>
<evidence type="ECO:0000256" key="9">
    <source>
        <dbReference type="ARBA" id="ARBA00023136"/>
    </source>
</evidence>
<evidence type="ECO:0000256" key="4">
    <source>
        <dbReference type="ARBA" id="ARBA00007971"/>
    </source>
</evidence>
<dbReference type="AlphaFoldDB" id="A0AAU9CD84"/>
<feature type="region of interest" description="Disordered" evidence="13">
    <location>
        <begin position="506"/>
        <end position="540"/>
    </location>
</feature>
<dbReference type="GO" id="GO:0071973">
    <property type="term" value="P:bacterial-type flagellum-dependent cell motility"/>
    <property type="evidence" value="ECO:0007669"/>
    <property type="project" value="InterPro"/>
</dbReference>
<feature type="domain" description="Flagellar M-ring C-terminal" evidence="16">
    <location>
        <begin position="287"/>
        <end position="456"/>
    </location>
</feature>
<comment type="subcellular location">
    <subcellularLocation>
        <location evidence="2 12">Bacterial flagellum basal body</location>
    </subcellularLocation>
    <subcellularLocation>
        <location evidence="3">Cell membrane</location>
        <topology evidence="3">Multi-pass membrane protein</topology>
    </subcellularLocation>
</comment>
<gene>
    <name evidence="17" type="ORF">MIN45_P0531</name>
</gene>
<evidence type="ECO:0000256" key="8">
    <source>
        <dbReference type="ARBA" id="ARBA00022989"/>
    </source>
</evidence>
<dbReference type="Pfam" id="PF08345">
    <property type="entry name" value="YscJ_FliF_C"/>
    <property type="match status" value="1"/>
</dbReference>
<keyword evidence="6" id="KW-1003">Cell membrane</keyword>
<evidence type="ECO:0000256" key="6">
    <source>
        <dbReference type="ARBA" id="ARBA00022475"/>
    </source>
</evidence>
<dbReference type="Gene3D" id="3.30.300.30">
    <property type="match status" value="1"/>
</dbReference>
<sequence length="592" mass="65982">MELAQTGDGGVPEPAQEQALTAAESRELAPAETGTMDLEAVNPVIRTWRELSWGRRIGLLSVLALVFALGVAVLLWAQRPEYKPLYLDLDEAQAGEILEALERLQADYRIDRRHGTIMVPAGEVHELRLRLAAQGLPHRDEGGFEILEKDPGFGVSRALERARFQHALENEIARSIMTLDGVRAARVHLALPKESVFVRQRKPPSASVLLELAPHHEVGPEQVKAIVHLVSSSVPRLDPQRVTVVDQYGHLLNSPEKKKDDLSLPEKQFEYKRKVEDHLLERLETLLIPLVGRDAMRAQVSADIDFTAVERTEELYNPDLPALRSEQREQKRERYDAVQGVPGALTNQPPAAGTSPEIAKGSGNGEEKQPVEIQDKLVRNYELDRTVSHVRQAMGEIRRLTVAVAVDNIPVTQPDGSVIYRPYTQEELNSLTALVKQAVGYDASRGDRVTVTNIAFHGNSEIAPPPVPLWQQPWVWQLGKYLLALLVILVLVFAVLRPVLRAFLPQPPEEEEGGEEDEGAEEENEEEGTEGDVAVDENGEPLSLEAESEALLLLEGPQSYEKRLEFVRRLIDEDPDRVVQVIKNWIVEDGGN</sequence>
<comment type="subunit">
    <text evidence="11">The basal body constitutes a major portion of the flagellar organelle and consists of four rings (L,P,S, and M) mounted on a central rod. The M ring is integral to the inner membrane of the cell and may be connected to the flagellar rod via the S ring. The S (supramembrane ring) lies just distal to the M ring. The L and P rings lie in the outer membrane and the periplasmic space, respectively.</text>
</comment>
<evidence type="ECO:0000256" key="1">
    <source>
        <dbReference type="ARBA" id="ARBA00003820"/>
    </source>
</evidence>
<dbReference type="InterPro" id="IPR006182">
    <property type="entry name" value="FliF_N_dom"/>
</dbReference>
<name>A0AAU9CD84_9GAMM</name>
<evidence type="ECO:0000256" key="3">
    <source>
        <dbReference type="ARBA" id="ARBA00004651"/>
    </source>
</evidence>
<evidence type="ECO:0000259" key="16">
    <source>
        <dbReference type="Pfam" id="PF08345"/>
    </source>
</evidence>
<evidence type="ECO:0000256" key="5">
    <source>
        <dbReference type="ARBA" id="ARBA00017949"/>
    </source>
</evidence>
<feature type="domain" description="Flagellar M-ring N-terminal" evidence="15">
    <location>
        <begin position="78"/>
        <end position="253"/>
    </location>
</feature>
<dbReference type="PANTHER" id="PTHR30046:SF0">
    <property type="entry name" value="FLAGELLAR M-RING PROTEIN"/>
    <property type="match status" value="1"/>
</dbReference>
<dbReference type="Pfam" id="PF01514">
    <property type="entry name" value="YscJ_FliF"/>
    <property type="match status" value="1"/>
</dbReference>
<protein>
    <recommendedName>
        <fullName evidence="5 12">Flagellar M-ring protein</fullName>
    </recommendedName>
</protein>
<dbReference type="KEGG" id="meiy:MIN45_P0531"/>
<keyword evidence="17" id="KW-0969">Cilium</keyword>
<feature type="region of interest" description="Disordered" evidence="13">
    <location>
        <begin position="341"/>
        <end position="369"/>
    </location>
</feature>